<evidence type="ECO:0000313" key="2">
    <source>
        <dbReference type="EnsemblMetazoa" id="XP_030842229"/>
    </source>
</evidence>
<accession>A0A7M7NVC9</accession>
<dbReference type="EnsemblMetazoa" id="XM_030986369">
    <property type="protein sequence ID" value="XP_030842229"/>
    <property type="gene ID" value="LOC592209"/>
</dbReference>
<dbReference type="CTD" id="219621"/>
<proteinExistence type="predicted"/>
<reference evidence="3" key="1">
    <citation type="submission" date="2015-02" db="EMBL/GenBank/DDBJ databases">
        <title>Genome sequencing for Strongylocentrotus purpuratus.</title>
        <authorList>
            <person name="Murali S."/>
            <person name="Liu Y."/>
            <person name="Vee V."/>
            <person name="English A."/>
            <person name="Wang M."/>
            <person name="Skinner E."/>
            <person name="Han Y."/>
            <person name="Muzny D.M."/>
            <person name="Worley K.C."/>
            <person name="Gibbs R.A."/>
        </authorList>
    </citation>
    <scope>NUCLEOTIDE SEQUENCE</scope>
</reference>
<dbReference type="PANTHER" id="PTHR28457:SF3">
    <property type="entry name" value="CILIARY-ASSOCIATED CALCIUM-BINDING COILED-COIL PROTEIN 1"/>
    <property type="match status" value="1"/>
</dbReference>
<dbReference type="RefSeq" id="XP_030842229.1">
    <property type="nucleotide sequence ID" value="XM_030986369.1"/>
</dbReference>
<dbReference type="Proteomes" id="UP000007110">
    <property type="component" value="Unassembled WGS sequence"/>
</dbReference>
<reference evidence="2" key="2">
    <citation type="submission" date="2021-01" db="UniProtKB">
        <authorList>
            <consortium name="EnsemblMetazoa"/>
        </authorList>
    </citation>
    <scope>IDENTIFICATION</scope>
</reference>
<organism evidence="2 3">
    <name type="scientific">Strongylocentrotus purpuratus</name>
    <name type="common">Purple sea urchin</name>
    <dbReference type="NCBI Taxonomy" id="7668"/>
    <lineage>
        <taxon>Eukaryota</taxon>
        <taxon>Metazoa</taxon>
        <taxon>Echinodermata</taxon>
        <taxon>Eleutherozoa</taxon>
        <taxon>Echinozoa</taxon>
        <taxon>Echinoidea</taxon>
        <taxon>Euechinoidea</taxon>
        <taxon>Echinacea</taxon>
        <taxon>Camarodonta</taxon>
        <taxon>Echinidea</taxon>
        <taxon>Strongylocentrotidae</taxon>
        <taxon>Strongylocentrotus</taxon>
    </lineage>
</organism>
<evidence type="ECO:0000313" key="3">
    <source>
        <dbReference type="Proteomes" id="UP000007110"/>
    </source>
</evidence>
<dbReference type="InterPro" id="IPR032727">
    <property type="entry name" value="CLAMP"/>
</dbReference>
<name>A0A7M7NVC9_STRPU</name>
<feature type="compositionally biased region" description="Basic and acidic residues" evidence="1">
    <location>
        <begin position="1"/>
        <end position="10"/>
    </location>
</feature>
<feature type="region of interest" description="Disordered" evidence="1">
    <location>
        <begin position="1"/>
        <end position="61"/>
    </location>
</feature>
<dbReference type="InParanoid" id="A0A7M7NVC9"/>
<dbReference type="OrthoDB" id="2126027at2759"/>
<dbReference type="AlphaFoldDB" id="A0A7M7NVC9"/>
<dbReference type="PANTHER" id="PTHR28457">
    <property type="entry name" value="COILED-COIL DOMAIN-CONTAINING PROTEIN 189"/>
    <property type="match status" value="1"/>
</dbReference>
<dbReference type="Pfam" id="PF14769">
    <property type="entry name" value="CLAMP"/>
    <property type="match status" value="1"/>
</dbReference>
<sequence>MSARKMGDRRANRRMSMASLGKVDTNVKRQNRRGSVASTSSDELNKLVSLQRKSTKDDEARAMEKEQSLAWKILTNSQVHTLMGLEVEEVEKSLSEMLTVPSYTTDLKEATLLDYYTSAFWWAKEEGFDAQQISGFFTVVSTLMANVKDNMTAAENLAELRKMMVGVGTNVDEANGGLDFLTLKQAKLISSFLETTLFQHYSLYHFLHHGEREEQIVCTDLCVETLPPAAMPYPAPLDEGVDEAAYLKHIAPPPQEMKEEEVGDEKIDEKVVEIAGDPQNDKEVEGDETKDVLAGVTVEEVQTVFDKVAKEMFAGLQDEIALKLKEREADIITRINRIHRIAET</sequence>
<protein>
    <submittedName>
        <fullName evidence="2">Uncharacterized protein</fullName>
    </submittedName>
</protein>
<evidence type="ECO:0000256" key="1">
    <source>
        <dbReference type="SAM" id="MobiDB-lite"/>
    </source>
</evidence>
<keyword evidence="3" id="KW-1185">Reference proteome</keyword>
<dbReference type="GeneID" id="592209"/>